<dbReference type="InterPro" id="IPR029044">
    <property type="entry name" value="Nucleotide-diphossugar_trans"/>
</dbReference>
<proteinExistence type="predicted"/>
<dbReference type="InterPro" id="IPR050793">
    <property type="entry name" value="CMP-NeuNAc_synthase"/>
</dbReference>
<evidence type="ECO:0000313" key="1">
    <source>
        <dbReference type="EMBL" id="MDG2992385.1"/>
    </source>
</evidence>
<dbReference type="RefSeq" id="WP_277868299.1">
    <property type="nucleotide sequence ID" value="NZ_JAKKUT010000008.1"/>
</dbReference>
<comment type="caution">
    <text evidence="1">The sequence shown here is derived from an EMBL/GenBank/DDBJ whole genome shotgun (WGS) entry which is preliminary data.</text>
</comment>
<name>A0ABT6F3F1_9SYNE</name>
<keyword evidence="1" id="KW-0548">Nucleotidyltransferase</keyword>
<reference evidence="1" key="1">
    <citation type="journal article" date="2022" name="Genome Biol. Evol.">
        <title>A New Gene Family Diagnostic for Intracellular Biomineralization of Amorphous Ca Carbonates by Cyanobacteria.</title>
        <authorList>
            <person name="Benzerara K."/>
            <person name="Duprat E."/>
            <person name="Bitard-Feildel T."/>
            <person name="Caumes G."/>
            <person name="Cassier-Chauvat C."/>
            <person name="Chauvat F."/>
            <person name="Dezi M."/>
            <person name="Diop S.I."/>
            <person name="Gaschignard G."/>
            <person name="Gorgen S."/>
            <person name="Gugger M."/>
            <person name="Lopez-Garcia P."/>
            <person name="Millet M."/>
            <person name="Skouri-Panet F."/>
            <person name="Moreira D."/>
            <person name="Callebaut I."/>
        </authorList>
    </citation>
    <scope>NUCLEOTIDE SEQUENCE</scope>
    <source>
        <strain evidence="1">G9</strain>
    </source>
</reference>
<dbReference type="Proteomes" id="UP001154265">
    <property type="component" value="Unassembled WGS sequence"/>
</dbReference>
<dbReference type="Pfam" id="PF02348">
    <property type="entry name" value="CTP_transf_3"/>
    <property type="match status" value="1"/>
</dbReference>
<keyword evidence="1" id="KW-0808">Transferase</keyword>
<dbReference type="EMBL" id="JAKKUT010000008">
    <property type="protein sequence ID" value="MDG2992385.1"/>
    <property type="molecule type" value="Genomic_DNA"/>
</dbReference>
<dbReference type="PANTHER" id="PTHR21485:SF6">
    <property type="entry name" value="N-ACYLNEURAMINATE CYTIDYLYLTRANSFERASE-RELATED"/>
    <property type="match status" value="1"/>
</dbReference>
<dbReference type="GO" id="GO:0016779">
    <property type="term" value="F:nucleotidyltransferase activity"/>
    <property type="evidence" value="ECO:0007669"/>
    <property type="project" value="UniProtKB-KW"/>
</dbReference>
<protein>
    <submittedName>
        <fullName evidence="1">Acylneuraminate cytidylyltransferase family protein</fullName>
    </submittedName>
</protein>
<dbReference type="CDD" id="cd02513">
    <property type="entry name" value="CMP-NeuAc_Synthase"/>
    <property type="match status" value="1"/>
</dbReference>
<gene>
    <name evidence="1" type="ORF">L3556_15805</name>
</gene>
<dbReference type="Gene3D" id="3.90.550.10">
    <property type="entry name" value="Spore Coat Polysaccharide Biosynthesis Protein SpsA, Chain A"/>
    <property type="match status" value="1"/>
</dbReference>
<keyword evidence="2" id="KW-1185">Reference proteome</keyword>
<reference evidence="1" key="2">
    <citation type="submission" date="2022-01" db="EMBL/GenBank/DDBJ databases">
        <authorList>
            <person name="Zivanovic Y."/>
            <person name="Moreira D."/>
            <person name="Lopez-Garcia P."/>
        </authorList>
    </citation>
    <scope>NUCLEOTIDE SEQUENCE</scope>
    <source>
        <strain evidence="1">G9</strain>
    </source>
</reference>
<dbReference type="PANTHER" id="PTHR21485">
    <property type="entry name" value="HAD SUPERFAMILY MEMBERS CMAS AND KDSC"/>
    <property type="match status" value="1"/>
</dbReference>
<accession>A0ABT6F3F1</accession>
<sequence length="234" mass="26388">MTQRICTICARAGSKGVKNKNIRDLHGKPLIAYTVEQAIKSQLFELIAVSSDSKKILDIAQSYGVNILVDRPSNLATDSSSKLNAIRHCVETVEYLSKQKTDIVVDLDVTSPLRLPEDIKGAVNLLEAKNIGNVITGSPARRSPYFNLVELGHNNVVRLVKSLNKPIIRRQDSPACFDMNASVYVWRRDILFNYPTIFNIDTQIFVMPEERSIDIDTELDFEIVEFLIRRRVGV</sequence>
<dbReference type="InterPro" id="IPR003329">
    <property type="entry name" value="Cytidylyl_trans"/>
</dbReference>
<evidence type="ECO:0000313" key="2">
    <source>
        <dbReference type="Proteomes" id="UP001154265"/>
    </source>
</evidence>
<dbReference type="SUPFAM" id="SSF53448">
    <property type="entry name" value="Nucleotide-diphospho-sugar transferases"/>
    <property type="match status" value="1"/>
</dbReference>
<organism evidence="1 2">
    <name type="scientific">Candidatus Synechococcus calcipolaris G9</name>
    <dbReference type="NCBI Taxonomy" id="1497997"/>
    <lineage>
        <taxon>Bacteria</taxon>
        <taxon>Bacillati</taxon>
        <taxon>Cyanobacteriota</taxon>
        <taxon>Cyanophyceae</taxon>
        <taxon>Synechococcales</taxon>
        <taxon>Synechococcaceae</taxon>
        <taxon>Synechococcus</taxon>
    </lineage>
</organism>